<evidence type="ECO:0000259" key="2">
    <source>
        <dbReference type="Pfam" id="PF15456"/>
    </source>
</evidence>
<reference evidence="3" key="2">
    <citation type="journal article" date="2014" name="PLoS Genet.">
        <title>Signature gene expression reveals novel clues to the molecular mechanisms of dimorphic transition in Penicillium marneffei.</title>
        <authorList>
            <person name="Yang E."/>
            <person name="Wang G."/>
            <person name="Cai J."/>
            <person name="Woo P.C."/>
            <person name="Lau S.K."/>
            <person name="Yuen K.-Y."/>
            <person name="Chow W.-N."/>
            <person name="Lin X."/>
        </authorList>
    </citation>
    <scope>NUCLEOTIDE SEQUENCE</scope>
    <source>
        <strain evidence="3">PM1</strain>
    </source>
</reference>
<evidence type="ECO:0000256" key="1">
    <source>
        <dbReference type="SAM" id="MobiDB-lite"/>
    </source>
</evidence>
<feature type="region of interest" description="Disordered" evidence="1">
    <location>
        <begin position="67"/>
        <end position="90"/>
    </location>
</feature>
<feature type="compositionally biased region" description="Polar residues" evidence="1">
    <location>
        <begin position="79"/>
        <end position="90"/>
    </location>
</feature>
<accession>A0A093V9M3</accession>
<dbReference type="EMBL" id="JPOX01000011">
    <property type="protein sequence ID" value="KFX48865.1"/>
    <property type="molecule type" value="Genomic_DNA"/>
</dbReference>
<name>A0A093V9M3_TALMA</name>
<dbReference type="HOGENOM" id="CLU_013725_0_0_1"/>
<dbReference type="Pfam" id="PF15456">
    <property type="entry name" value="Uds1"/>
    <property type="match status" value="1"/>
</dbReference>
<reference key="1">
    <citation type="journal article" date="2014" name="PLoS Genet.">
        <title>Signature Gene Expression Reveals Novel Clues to the Molecular Mechanisms of Dimorphic Transition in Penicillium marneffei.</title>
        <authorList>
            <person name="Yang E."/>
            <person name="Wang G."/>
            <person name="Cai J."/>
            <person name="Woo P.C."/>
            <person name="Lau S.K."/>
            <person name="Yuen K.-Y."/>
            <person name="Chow W.-N."/>
            <person name="Lin X."/>
        </authorList>
    </citation>
    <scope>NUCLEOTIDE SEQUENCE [LARGE SCALE GENOMIC DNA]</scope>
    <source>
        <strain>PM1</strain>
    </source>
</reference>
<dbReference type="InterPro" id="IPR029191">
    <property type="entry name" value="Uds1"/>
</dbReference>
<gene>
    <name evidence="3" type="ORF">GQ26_0112350</name>
</gene>
<comment type="caution">
    <text evidence="3">The sequence shown here is derived from an EMBL/GenBank/DDBJ whole genome shotgun (WGS) entry which is preliminary data.</text>
</comment>
<feature type="region of interest" description="Disordered" evidence="1">
    <location>
        <begin position="215"/>
        <end position="234"/>
    </location>
</feature>
<protein>
    <recommendedName>
        <fullName evidence="2">Up-regulated during septation protein 1 domain-containing protein</fullName>
    </recommendedName>
</protein>
<dbReference type="AlphaFoldDB" id="A0A093V9M3"/>
<sequence>MGFVPESPSSFYISFGLNNLVAQETRVEIKPTGSPDDSLMSSNSPTERLKNQVWPALKKGISNSLAEGTKIPRKRHDNQPSNAVLPSVTFQPKQLKKAASGSLSERRDIALAELGIIPMPLGLGPRMDSPTIPGRIPVHGRSNSAPGSSANQTPFARSIQEPISEPLILFSKTDLDIKKSLAKIEELQDTPGSQSAPESVPPCDLKETSFLSNNEVSEVQEEDKPPAVPPKSPRLINRAMMPLPNIVEAHLIAPKASDSSLRPRASTAIEIRPRRHIVELHRRNESTPVATVSKIQISKPSQRMAKLKHEAGESALQSQDRSKRRRSLLGAGVRTSKSFVVTEKTKFTQLPVGFNLPDAKSQFTSSDVEKLRDQAQTQAEKFKVLQYQEVKSLSKELRYLDARCDYLQTTTKALRARRNRLHERVIAELRSSRSASISRQNILEQEEALGQLDKSIDEWIAKLERVDNRRTRVRQMLLEHIAASLILSASYENLSSKQDVPAIQNEVEVEVSALDIQFDEVASVARESIKIYADYGVYGDGEMADLLADIERQMETMTGSRRPPSFSEHSIVA</sequence>
<organism evidence="3">
    <name type="scientific">Talaromyces marneffei PM1</name>
    <dbReference type="NCBI Taxonomy" id="1077442"/>
    <lineage>
        <taxon>Eukaryota</taxon>
        <taxon>Fungi</taxon>
        <taxon>Dikarya</taxon>
        <taxon>Ascomycota</taxon>
        <taxon>Pezizomycotina</taxon>
        <taxon>Eurotiomycetes</taxon>
        <taxon>Eurotiomycetidae</taxon>
        <taxon>Eurotiales</taxon>
        <taxon>Trichocomaceae</taxon>
        <taxon>Talaromyces</taxon>
        <taxon>Talaromyces sect. Talaromyces</taxon>
    </lineage>
</organism>
<dbReference type="eggNOG" id="ENOG502S13H">
    <property type="taxonomic scope" value="Eukaryota"/>
</dbReference>
<proteinExistence type="predicted"/>
<feature type="domain" description="Up-regulated during septation protein 1" evidence="2">
    <location>
        <begin position="369"/>
        <end position="487"/>
    </location>
</feature>
<evidence type="ECO:0000313" key="3">
    <source>
        <dbReference type="EMBL" id="KFX48865.1"/>
    </source>
</evidence>
<feature type="region of interest" description="Disordered" evidence="1">
    <location>
        <begin position="186"/>
        <end position="206"/>
    </location>
</feature>